<keyword evidence="4" id="KW-0809">Transit peptide</keyword>
<gene>
    <name evidence="8" type="ORF">KVT40_008096</name>
</gene>
<keyword evidence="9" id="KW-1185">Reference proteome</keyword>
<dbReference type="Gene3D" id="3.30.200.20">
    <property type="entry name" value="Phosphorylase Kinase, domain 1"/>
    <property type="match status" value="1"/>
</dbReference>
<dbReference type="InterPro" id="IPR011009">
    <property type="entry name" value="Kinase-like_dom_sf"/>
</dbReference>
<feature type="domain" description="Aminoglycoside phosphotransferase" evidence="7">
    <location>
        <begin position="69"/>
        <end position="304"/>
    </location>
</feature>
<dbReference type="GO" id="GO:0005739">
    <property type="term" value="C:mitochondrion"/>
    <property type="evidence" value="ECO:0007669"/>
    <property type="project" value="UniProtKB-SubCell"/>
</dbReference>
<dbReference type="AlphaFoldDB" id="A0A8K0KTQ0"/>
<evidence type="ECO:0000256" key="1">
    <source>
        <dbReference type="ARBA" id="ARBA00004173"/>
    </source>
</evidence>
<dbReference type="EMBL" id="JAESVG020000010">
    <property type="protein sequence ID" value="KAG8623120.1"/>
    <property type="molecule type" value="Genomic_DNA"/>
</dbReference>
<evidence type="ECO:0000256" key="4">
    <source>
        <dbReference type="ARBA" id="ARBA00022946"/>
    </source>
</evidence>
<comment type="subcellular location">
    <subcellularLocation>
        <location evidence="1">Mitochondrion</location>
    </subcellularLocation>
</comment>
<dbReference type="OrthoDB" id="2831558at2759"/>
<dbReference type="PANTHER" id="PTHR36091">
    <property type="entry name" value="ALTERED INHERITANCE OF MITOCHONDRIA PROTEIN 9, MITOCHONDRIAL"/>
    <property type="match status" value="1"/>
</dbReference>
<evidence type="ECO:0000256" key="2">
    <source>
        <dbReference type="ARBA" id="ARBA00005543"/>
    </source>
</evidence>
<dbReference type="InterPro" id="IPR002575">
    <property type="entry name" value="Aminoglycoside_PTrfase"/>
</dbReference>
<dbReference type="Proteomes" id="UP000809789">
    <property type="component" value="Unassembled WGS sequence"/>
</dbReference>
<protein>
    <recommendedName>
        <fullName evidence="3">Altered inheritance of mitochondria protein 9, mitochondrial</fullName>
    </recommendedName>
    <alternativeName>
        <fullName evidence="6">Found in mitochondrial proteome protein 29</fullName>
    </alternativeName>
</protein>
<evidence type="ECO:0000256" key="6">
    <source>
        <dbReference type="ARBA" id="ARBA00031849"/>
    </source>
</evidence>
<comment type="caution">
    <text evidence="8">The sequence shown here is derived from an EMBL/GenBank/DDBJ whole genome shotgun (WGS) entry which is preliminary data.</text>
</comment>
<accession>A0A8K0KTQ0</accession>
<evidence type="ECO:0000313" key="8">
    <source>
        <dbReference type="EMBL" id="KAG8623120.1"/>
    </source>
</evidence>
<evidence type="ECO:0000256" key="3">
    <source>
        <dbReference type="ARBA" id="ARBA00016197"/>
    </source>
</evidence>
<keyword evidence="5" id="KW-0496">Mitochondrion</keyword>
<sequence length="471" mass="53005">MSGLDHVPHVVYRYNDSRAEMTQYASGSWLHRNDIQMQARRIPYNMNALREKILTLDGGSSSINRTIMKEGLSNKGFLLVLANGHEYFARMPFSTAGPVSLATQSEVATMAYLRKHTSIPVPKVLDWSANSNNPIGAEYIISEKMPGVSLYSMWESMSVAQHLQVVQKVAQICKQTYDLSFPGYGSIFPSNCSLHDDEKIDMGNGYCIGPNVGRDWWNADAGEAELFQNIGFDHGPWKDMQAFQDAYFASAFSRLPPLEPDCSKQPSPTLLHPNLRLKQILVSESDPTEITGVIDWQSAAVEPAVIYAMTLRPTESVMANPPEVVADMLATCDAFDAHLQQEMPAIFEARTAFENIPQLFYWSRLTWRRGVAEVREDLLSLIRLVGTRKPEIHAYSPASDEVALHTKEMEDFNLSLAVRNRVIAGTMCSPDGHVRRPWWELSLAKYRELFGFWVQMACGQQGMSREKAEQL</sequence>
<proteinExistence type="inferred from homology"/>
<name>A0A8K0KTQ0_9PEZI</name>
<dbReference type="Pfam" id="PF01636">
    <property type="entry name" value="APH"/>
    <property type="match status" value="1"/>
</dbReference>
<evidence type="ECO:0000313" key="9">
    <source>
        <dbReference type="Proteomes" id="UP000809789"/>
    </source>
</evidence>
<dbReference type="InterPro" id="IPR051035">
    <property type="entry name" value="Mito_inheritance_9"/>
</dbReference>
<evidence type="ECO:0000259" key="7">
    <source>
        <dbReference type="Pfam" id="PF01636"/>
    </source>
</evidence>
<organism evidence="8 9">
    <name type="scientific">Elsinoe batatas</name>
    <dbReference type="NCBI Taxonomy" id="2601811"/>
    <lineage>
        <taxon>Eukaryota</taxon>
        <taxon>Fungi</taxon>
        <taxon>Dikarya</taxon>
        <taxon>Ascomycota</taxon>
        <taxon>Pezizomycotina</taxon>
        <taxon>Dothideomycetes</taxon>
        <taxon>Dothideomycetidae</taxon>
        <taxon>Myriangiales</taxon>
        <taxon>Elsinoaceae</taxon>
        <taxon>Elsinoe</taxon>
    </lineage>
</organism>
<dbReference type="SUPFAM" id="SSF56112">
    <property type="entry name" value="Protein kinase-like (PK-like)"/>
    <property type="match status" value="1"/>
</dbReference>
<reference evidence="8" key="1">
    <citation type="submission" date="2021-07" db="EMBL/GenBank/DDBJ databases">
        <title>Elsinoe batatas strain:CRI-CJ2 Genome sequencing and assembly.</title>
        <authorList>
            <person name="Huang L."/>
        </authorList>
    </citation>
    <scope>NUCLEOTIDE SEQUENCE</scope>
    <source>
        <strain evidence="8">CRI-CJ2</strain>
    </source>
</reference>
<evidence type="ECO:0000256" key="5">
    <source>
        <dbReference type="ARBA" id="ARBA00023128"/>
    </source>
</evidence>
<comment type="similarity">
    <text evidence="2">Belongs to the AIM9 family.</text>
</comment>
<dbReference type="PANTHER" id="PTHR36091:SF1">
    <property type="entry name" value="ALTERED INHERITANCE OF MITOCHONDRIA PROTEIN 9, MITOCHONDRIAL"/>
    <property type="match status" value="1"/>
</dbReference>